<dbReference type="GO" id="GO:0005737">
    <property type="term" value="C:cytoplasm"/>
    <property type="evidence" value="ECO:0007669"/>
    <property type="project" value="TreeGrafter"/>
</dbReference>
<proteinExistence type="predicted"/>
<gene>
    <name evidence="2" type="ORF">PDEL1432_LOCUS265</name>
</gene>
<dbReference type="GO" id="GO:0044773">
    <property type="term" value="P:mitotic DNA damage checkpoint signaling"/>
    <property type="evidence" value="ECO:0007669"/>
    <property type="project" value="TreeGrafter"/>
</dbReference>
<dbReference type="InterPro" id="IPR000719">
    <property type="entry name" value="Prot_kinase_dom"/>
</dbReference>
<dbReference type="EMBL" id="HBFL01000363">
    <property type="protein sequence ID" value="CAD8760226.1"/>
    <property type="molecule type" value="Transcribed_RNA"/>
</dbReference>
<dbReference type="SUPFAM" id="SSF56112">
    <property type="entry name" value="Protein kinase-like (PK-like)"/>
    <property type="match status" value="1"/>
</dbReference>
<dbReference type="PROSITE" id="PS50011">
    <property type="entry name" value="PROTEIN_KINASE_DOM"/>
    <property type="match status" value="1"/>
</dbReference>
<protein>
    <recommendedName>
        <fullName evidence="1">Protein kinase domain-containing protein</fullName>
    </recommendedName>
</protein>
<dbReference type="AlphaFoldDB" id="A0A7S0UKY2"/>
<feature type="domain" description="Protein kinase" evidence="1">
    <location>
        <begin position="1"/>
        <end position="269"/>
    </location>
</feature>
<dbReference type="Pfam" id="PF00069">
    <property type="entry name" value="Pkinase"/>
    <property type="match status" value="2"/>
</dbReference>
<accession>A0A7S0UKY2</accession>
<name>A0A7S0UKY2_9STRA</name>
<dbReference type="PANTHER" id="PTHR44167:SF24">
    <property type="entry name" value="SERINE_THREONINE-PROTEIN KINASE CHK2"/>
    <property type="match status" value="1"/>
</dbReference>
<reference evidence="2" key="1">
    <citation type="submission" date="2021-01" db="EMBL/GenBank/DDBJ databases">
        <authorList>
            <person name="Corre E."/>
            <person name="Pelletier E."/>
            <person name="Niang G."/>
            <person name="Scheremetjew M."/>
            <person name="Finn R."/>
            <person name="Kale V."/>
            <person name="Holt S."/>
            <person name="Cochrane G."/>
            <person name="Meng A."/>
            <person name="Brown T."/>
            <person name="Cohen L."/>
        </authorList>
    </citation>
    <scope>NUCLEOTIDE SEQUENCE</scope>
    <source>
        <strain evidence="2">UNC1205</strain>
    </source>
</reference>
<dbReference type="GO" id="GO:0005634">
    <property type="term" value="C:nucleus"/>
    <property type="evidence" value="ECO:0007669"/>
    <property type="project" value="TreeGrafter"/>
</dbReference>
<dbReference type="SMART" id="SM00220">
    <property type="entry name" value="S_TKc"/>
    <property type="match status" value="1"/>
</dbReference>
<organism evidence="2">
    <name type="scientific">Pseudo-nitzschia delicatissima</name>
    <dbReference type="NCBI Taxonomy" id="44447"/>
    <lineage>
        <taxon>Eukaryota</taxon>
        <taxon>Sar</taxon>
        <taxon>Stramenopiles</taxon>
        <taxon>Ochrophyta</taxon>
        <taxon>Bacillariophyta</taxon>
        <taxon>Bacillariophyceae</taxon>
        <taxon>Bacillariophycidae</taxon>
        <taxon>Bacillariales</taxon>
        <taxon>Bacillariaceae</taxon>
        <taxon>Pseudo-nitzschia</taxon>
    </lineage>
</organism>
<evidence type="ECO:0000259" key="1">
    <source>
        <dbReference type="PROSITE" id="PS50011"/>
    </source>
</evidence>
<dbReference type="GO" id="GO:0005524">
    <property type="term" value="F:ATP binding"/>
    <property type="evidence" value="ECO:0007669"/>
    <property type="project" value="InterPro"/>
</dbReference>
<dbReference type="InterPro" id="IPR011009">
    <property type="entry name" value="Kinase-like_dom_sf"/>
</dbReference>
<dbReference type="Gene3D" id="1.10.510.10">
    <property type="entry name" value="Transferase(Phosphotransferase) domain 1"/>
    <property type="match status" value="1"/>
</dbReference>
<evidence type="ECO:0000313" key="2">
    <source>
        <dbReference type="EMBL" id="CAD8760226.1"/>
    </source>
</evidence>
<dbReference type="PANTHER" id="PTHR44167">
    <property type="entry name" value="OVARIAN-SPECIFIC SERINE/THREONINE-PROTEIN KINASE LOK-RELATED"/>
    <property type="match status" value="1"/>
</dbReference>
<sequence length="394" mass="45845">MDRCIVMPRGERNLDIIIRNERIAGHDIHAIIFFAVDIAKSLAHLHSKNIVHLDFKPRNIVRSHGRYKLIDFDASTNIGKPLTEKFSSDYIPPEAAKVKFRPNENKGELIERKKVLQKEIASLILEGDLVVAKDKILGLEKATEQLEQLDSPIQNERLKANEQMDVWSYGVVLYQMVTTGDGLFRCDRDDNLINEQEQLRVANWKGISDEDLGHVLSKCDNQKYTESVKDLLRRCLNADPRKRPASMKKILEILEDSFFPKQILEHSFFQRTNALLDTMNQKQDAMIGNQEKTMKKQDTMKNNQDAIIGNQEKVMIKQDAMKSNQDSIKEYQVKTMKKQDTIKENQDMFKKNQNSMKRNQDVLLKKVDRNLYRIIGKQDELKRSNEDMQEQLEK</sequence>
<dbReference type="GO" id="GO:0004674">
    <property type="term" value="F:protein serine/threonine kinase activity"/>
    <property type="evidence" value="ECO:0007669"/>
    <property type="project" value="TreeGrafter"/>
</dbReference>